<gene>
    <name evidence="1" type="ORF">GNY06_10675</name>
</gene>
<evidence type="ECO:0000313" key="1">
    <source>
        <dbReference type="EMBL" id="NAW51814.1"/>
    </source>
</evidence>
<organism evidence="1 2">
    <name type="scientific">Elizabethkingia argenteiflava</name>
    <dbReference type="NCBI Taxonomy" id="2681556"/>
    <lineage>
        <taxon>Bacteria</taxon>
        <taxon>Pseudomonadati</taxon>
        <taxon>Bacteroidota</taxon>
        <taxon>Flavobacteriia</taxon>
        <taxon>Flavobacteriales</taxon>
        <taxon>Weeksellaceae</taxon>
        <taxon>Elizabethkingia</taxon>
    </lineage>
</organism>
<proteinExistence type="predicted"/>
<reference evidence="1 2" key="1">
    <citation type="submission" date="2019-11" db="EMBL/GenBank/DDBJ databases">
        <title>Characterization of Elizabethkingia argenteiflava sp. nov., isolated from inner surface of Soybean Pods.</title>
        <authorList>
            <person name="Mo S."/>
        </authorList>
    </citation>
    <scope>NUCLEOTIDE SEQUENCE [LARGE SCALE GENOMIC DNA]</scope>
    <source>
        <strain evidence="1 2">YB22</strain>
    </source>
</reference>
<evidence type="ECO:0000313" key="2">
    <source>
        <dbReference type="Proteomes" id="UP000553459"/>
    </source>
</evidence>
<sequence>YYNNERTHTGKHCYGKTPLQTFLDSKPIAKEKLLETLAVEQKILTFRSKDNIE</sequence>
<comment type="caution">
    <text evidence="1">The sequence shown here is derived from an EMBL/GenBank/DDBJ whole genome shotgun (WGS) entry which is preliminary data.</text>
</comment>
<dbReference type="EMBL" id="JAAABJ010000617">
    <property type="protein sequence ID" value="NAW51814.1"/>
    <property type="molecule type" value="Genomic_DNA"/>
</dbReference>
<keyword evidence="2" id="KW-1185">Reference proteome</keyword>
<accession>A0A845PVF9</accession>
<protein>
    <submittedName>
        <fullName evidence="1">IS481 family transposase</fullName>
    </submittedName>
</protein>
<dbReference type="AlphaFoldDB" id="A0A845PVF9"/>
<feature type="non-terminal residue" evidence="1">
    <location>
        <position position="1"/>
    </location>
</feature>
<name>A0A845PVF9_9FLAO</name>
<dbReference type="Proteomes" id="UP000553459">
    <property type="component" value="Unassembled WGS sequence"/>
</dbReference>